<sequence length="177" mass="19313">MAAASALFLMMTVFVFVGLQCSPVTGFDYQVGGADGWVVPPANDSKVYNDWASENRFRPGDTLRFKYKKDSVMEVSEAEYKKCNSTRPSFFSNTGNTVYALNQSGPFYFISGVSGHCQRGQRMIVKVLSSEESEASSGSRSSSSSSPSSASYASYAADFSKLGFLLYVLSYVASRLF</sequence>
<keyword evidence="5" id="KW-0472">Membrane</keyword>
<evidence type="ECO:0000256" key="7">
    <source>
        <dbReference type="ARBA" id="ARBA00023180"/>
    </source>
</evidence>
<gene>
    <name evidence="13" type="primary">LOC115741299</name>
</gene>
<keyword evidence="12" id="KW-1185">Reference proteome</keyword>
<organism evidence="12 13">
    <name type="scientific">Rhodamnia argentea</name>
    <dbReference type="NCBI Taxonomy" id="178133"/>
    <lineage>
        <taxon>Eukaryota</taxon>
        <taxon>Viridiplantae</taxon>
        <taxon>Streptophyta</taxon>
        <taxon>Embryophyta</taxon>
        <taxon>Tracheophyta</taxon>
        <taxon>Spermatophyta</taxon>
        <taxon>Magnoliopsida</taxon>
        <taxon>eudicotyledons</taxon>
        <taxon>Gunneridae</taxon>
        <taxon>Pentapetalae</taxon>
        <taxon>rosids</taxon>
        <taxon>malvids</taxon>
        <taxon>Myrtales</taxon>
        <taxon>Myrtaceae</taxon>
        <taxon>Myrtoideae</taxon>
        <taxon>Myrteae</taxon>
        <taxon>Australasian group</taxon>
        <taxon>Rhodamnia</taxon>
    </lineage>
</organism>
<reference evidence="13" key="1">
    <citation type="submission" date="2025-08" db="UniProtKB">
        <authorList>
            <consortium name="RefSeq"/>
        </authorList>
    </citation>
    <scope>IDENTIFICATION</scope>
    <source>
        <tissue evidence="13">Leaf</tissue>
    </source>
</reference>
<dbReference type="PROSITE" id="PS51485">
    <property type="entry name" value="PHYTOCYANIN"/>
    <property type="match status" value="1"/>
</dbReference>
<feature type="domain" description="Phytocyanin" evidence="11">
    <location>
        <begin position="27"/>
        <end position="129"/>
    </location>
</feature>
<name>A0A8B8PAJ4_9MYRT</name>
<comment type="subcellular location">
    <subcellularLocation>
        <location evidence="1">Cell membrane</location>
        <topology evidence="1">Lipid-anchor</topology>
        <topology evidence="1">GPI-anchor</topology>
    </subcellularLocation>
</comment>
<feature type="signal peptide" evidence="10">
    <location>
        <begin position="1"/>
        <end position="26"/>
    </location>
</feature>
<dbReference type="OrthoDB" id="959565at2759"/>
<evidence type="ECO:0000256" key="10">
    <source>
        <dbReference type="SAM" id="SignalP"/>
    </source>
</evidence>
<keyword evidence="2" id="KW-1003">Cell membrane</keyword>
<dbReference type="KEGG" id="rarg:115741299"/>
<dbReference type="InterPro" id="IPR008972">
    <property type="entry name" value="Cupredoxin"/>
</dbReference>
<dbReference type="GO" id="GO:0098552">
    <property type="term" value="C:side of membrane"/>
    <property type="evidence" value="ECO:0007669"/>
    <property type="project" value="UniProtKB-KW"/>
</dbReference>
<evidence type="ECO:0000313" key="12">
    <source>
        <dbReference type="Proteomes" id="UP000827889"/>
    </source>
</evidence>
<keyword evidence="7" id="KW-0325">Glycoprotein</keyword>
<dbReference type="Proteomes" id="UP000827889">
    <property type="component" value="Chromosome 8"/>
</dbReference>
<dbReference type="AlphaFoldDB" id="A0A8B8PAJ4"/>
<keyword evidence="3" id="KW-0336">GPI-anchor</keyword>
<keyword evidence="6" id="KW-1015">Disulfide bond</keyword>
<keyword evidence="8" id="KW-0449">Lipoprotein</keyword>
<evidence type="ECO:0000256" key="6">
    <source>
        <dbReference type="ARBA" id="ARBA00023157"/>
    </source>
</evidence>
<evidence type="ECO:0000313" key="13">
    <source>
        <dbReference type="RefSeq" id="XP_030530998.1"/>
    </source>
</evidence>
<dbReference type="FunFam" id="2.60.40.420:FF:000010">
    <property type="entry name" value="Early nodulin-like protein 1"/>
    <property type="match status" value="1"/>
</dbReference>
<evidence type="ECO:0000256" key="9">
    <source>
        <dbReference type="ARBA" id="ARBA00035011"/>
    </source>
</evidence>
<evidence type="ECO:0000256" key="4">
    <source>
        <dbReference type="ARBA" id="ARBA00022729"/>
    </source>
</evidence>
<proteinExistence type="inferred from homology"/>
<dbReference type="Pfam" id="PF02298">
    <property type="entry name" value="Cu_bind_like"/>
    <property type="match status" value="1"/>
</dbReference>
<evidence type="ECO:0000259" key="11">
    <source>
        <dbReference type="PROSITE" id="PS51485"/>
    </source>
</evidence>
<dbReference type="InterPro" id="IPR039391">
    <property type="entry name" value="Phytocyanin-like"/>
</dbReference>
<dbReference type="GeneID" id="115741299"/>
<dbReference type="InterPro" id="IPR003245">
    <property type="entry name" value="Phytocyanin_dom"/>
</dbReference>
<dbReference type="RefSeq" id="XP_030530998.1">
    <property type="nucleotide sequence ID" value="XM_030675138.2"/>
</dbReference>
<dbReference type="PANTHER" id="PTHR33021">
    <property type="entry name" value="BLUE COPPER PROTEIN"/>
    <property type="match status" value="1"/>
</dbReference>
<evidence type="ECO:0000256" key="1">
    <source>
        <dbReference type="ARBA" id="ARBA00004609"/>
    </source>
</evidence>
<keyword evidence="4 10" id="KW-0732">Signal</keyword>
<dbReference type="PANTHER" id="PTHR33021:SF49">
    <property type="entry name" value="EARLY NODULIN-LIKE PROTEIN 21"/>
    <property type="match status" value="1"/>
</dbReference>
<evidence type="ECO:0000256" key="3">
    <source>
        <dbReference type="ARBA" id="ARBA00022622"/>
    </source>
</evidence>
<evidence type="ECO:0000256" key="2">
    <source>
        <dbReference type="ARBA" id="ARBA00022475"/>
    </source>
</evidence>
<dbReference type="CDD" id="cd11019">
    <property type="entry name" value="OsENODL1_like"/>
    <property type="match status" value="1"/>
</dbReference>
<dbReference type="InterPro" id="IPR041846">
    <property type="entry name" value="ENL_dom"/>
</dbReference>
<protein>
    <submittedName>
        <fullName evidence="13">Mavicyanin-like</fullName>
    </submittedName>
</protein>
<dbReference type="Gene3D" id="2.60.40.420">
    <property type="entry name" value="Cupredoxins - blue copper proteins"/>
    <property type="match status" value="1"/>
</dbReference>
<feature type="chain" id="PRO_5034192912" evidence="10">
    <location>
        <begin position="27"/>
        <end position="177"/>
    </location>
</feature>
<accession>A0A8B8PAJ4</accession>
<evidence type="ECO:0000256" key="8">
    <source>
        <dbReference type="ARBA" id="ARBA00023288"/>
    </source>
</evidence>
<evidence type="ECO:0000256" key="5">
    <source>
        <dbReference type="ARBA" id="ARBA00023136"/>
    </source>
</evidence>
<dbReference type="SUPFAM" id="SSF49503">
    <property type="entry name" value="Cupredoxins"/>
    <property type="match status" value="1"/>
</dbReference>
<dbReference type="GO" id="GO:0005886">
    <property type="term" value="C:plasma membrane"/>
    <property type="evidence" value="ECO:0007669"/>
    <property type="project" value="UniProtKB-SubCell"/>
</dbReference>
<dbReference type="GO" id="GO:0009055">
    <property type="term" value="F:electron transfer activity"/>
    <property type="evidence" value="ECO:0007669"/>
    <property type="project" value="InterPro"/>
</dbReference>
<comment type="similarity">
    <text evidence="9">Belongs to the early nodulin-like (ENODL) family.</text>
</comment>